<reference evidence="2 3" key="1">
    <citation type="submission" date="2024-12" db="EMBL/GenBank/DDBJ databases">
        <authorList>
            <person name="Hu S."/>
        </authorList>
    </citation>
    <scope>NUCLEOTIDE SEQUENCE [LARGE SCALE GENOMIC DNA]</scope>
    <source>
        <strain evidence="2 3">THG-T11</strain>
    </source>
</reference>
<gene>
    <name evidence="2" type="ORF">E6A44_009805</name>
</gene>
<sequence>MSKTWTEELLNFWNNKGVALNQGATYEDLSKVEKELEFEFPADFKELYLKVNGFKDRDWLPNMFSIWSLERIVEEYKGDRKKEFVCFADYLISSHEIGFSKNRKGIFTIHETPSHIANTFEEVILLINSNAEEVY</sequence>
<evidence type="ECO:0000313" key="3">
    <source>
        <dbReference type="Proteomes" id="UP001517247"/>
    </source>
</evidence>
<evidence type="ECO:0000313" key="2">
    <source>
        <dbReference type="EMBL" id="MFN0255865.1"/>
    </source>
</evidence>
<proteinExistence type="predicted"/>
<evidence type="ECO:0000259" key="1">
    <source>
        <dbReference type="SMART" id="SM00860"/>
    </source>
</evidence>
<feature type="domain" description="Knr4/Smi1-like" evidence="1">
    <location>
        <begin position="23"/>
        <end position="126"/>
    </location>
</feature>
<dbReference type="Pfam" id="PF09346">
    <property type="entry name" value="SMI1_KNR4"/>
    <property type="match status" value="1"/>
</dbReference>
<dbReference type="InterPro" id="IPR037883">
    <property type="entry name" value="Knr4/Smi1-like_sf"/>
</dbReference>
<dbReference type="RefSeq" id="WP_138722980.1">
    <property type="nucleotide sequence ID" value="NZ_SSHJ02000006.1"/>
</dbReference>
<dbReference type="Gene3D" id="3.40.1580.10">
    <property type="entry name" value="SMI1/KNR4-like"/>
    <property type="match status" value="1"/>
</dbReference>
<dbReference type="EMBL" id="SSHJ02000006">
    <property type="protein sequence ID" value="MFN0255865.1"/>
    <property type="molecule type" value="Genomic_DNA"/>
</dbReference>
<comment type="caution">
    <text evidence="2">The sequence shown here is derived from an EMBL/GenBank/DDBJ whole genome shotgun (WGS) entry which is preliminary data.</text>
</comment>
<keyword evidence="3" id="KW-1185">Reference proteome</keyword>
<dbReference type="InterPro" id="IPR018958">
    <property type="entry name" value="Knr4/Smi1-like_dom"/>
</dbReference>
<accession>A0ABW9J6M6</accession>
<protein>
    <submittedName>
        <fullName evidence="2">SMI1/KNR4 family protein</fullName>
    </submittedName>
</protein>
<dbReference type="Proteomes" id="UP001517247">
    <property type="component" value="Unassembled WGS sequence"/>
</dbReference>
<dbReference type="SMART" id="SM00860">
    <property type="entry name" value="SMI1_KNR4"/>
    <property type="match status" value="1"/>
</dbReference>
<name>A0ABW9J6M6_9SPHI</name>
<dbReference type="SUPFAM" id="SSF160631">
    <property type="entry name" value="SMI1/KNR4-like"/>
    <property type="match status" value="1"/>
</dbReference>
<organism evidence="2 3">
    <name type="scientific">Pedobacter ureilyticus</name>
    <dbReference type="NCBI Taxonomy" id="1393051"/>
    <lineage>
        <taxon>Bacteria</taxon>
        <taxon>Pseudomonadati</taxon>
        <taxon>Bacteroidota</taxon>
        <taxon>Sphingobacteriia</taxon>
        <taxon>Sphingobacteriales</taxon>
        <taxon>Sphingobacteriaceae</taxon>
        <taxon>Pedobacter</taxon>
    </lineage>
</organism>